<dbReference type="Proteomes" id="UP001501787">
    <property type="component" value="Unassembled WGS sequence"/>
</dbReference>
<evidence type="ECO:0000313" key="7">
    <source>
        <dbReference type="Proteomes" id="UP001501787"/>
    </source>
</evidence>
<evidence type="ECO:0000256" key="4">
    <source>
        <dbReference type="ARBA" id="ARBA00022741"/>
    </source>
</evidence>
<protein>
    <recommendedName>
        <fullName evidence="2">triphosphoribosyl-dephospho-CoA synthase</fullName>
        <ecNumber evidence="2">2.4.2.52</ecNumber>
    </recommendedName>
</protein>
<dbReference type="InterPro" id="IPR017555">
    <property type="entry name" value="TriPribosyl-deP-CoA_syn"/>
</dbReference>
<dbReference type="PANTHER" id="PTHR30201">
    <property type="entry name" value="TRIPHOSPHORIBOSYL-DEPHOSPHO-COA SYNTHASE"/>
    <property type="match status" value="1"/>
</dbReference>
<evidence type="ECO:0000256" key="5">
    <source>
        <dbReference type="ARBA" id="ARBA00022840"/>
    </source>
</evidence>
<keyword evidence="3" id="KW-0808">Transferase</keyword>
<dbReference type="InterPro" id="IPR002736">
    <property type="entry name" value="CitG"/>
</dbReference>
<name>A0ABN0VJK2_9GAMM</name>
<evidence type="ECO:0000313" key="6">
    <source>
        <dbReference type="EMBL" id="GAA0307513.1"/>
    </source>
</evidence>
<organism evidence="6 7">
    <name type="scientific">Psychrobacter aestuarii</name>
    <dbReference type="NCBI Taxonomy" id="556327"/>
    <lineage>
        <taxon>Bacteria</taxon>
        <taxon>Pseudomonadati</taxon>
        <taxon>Pseudomonadota</taxon>
        <taxon>Gammaproteobacteria</taxon>
        <taxon>Moraxellales</taxon>
        <taxon>Moraxellaceae</taxon>
        <taxon>Psychrobacter</taxon>
    </lineage>
</organism>
<comment type="caution">
    <text evidence="6">The sequence shown here is derived from an EMBL/GenBank/DDBJ whole genome shotgun (WGS) entry which is preliminary data.</text>
</comment>
<evidence type="ECO:0000256" key="1">
    <source>
        <dbReference type="ARBA" id="ARBA00001210"/>
    </source>
</evidence>
<sequence length="295" mass="33029">MTMSALLNQTHIVQAYPHALWQHLDDLACEALYDELSLEHKPGLVCPSSNGSHTDMTHQTFIDSIASLKGYFATLSQFGYSDADFETIKAQGIYQETKMRTATCGINTHKGAIFNLGFICAAIGRCLQAGLPLTARHICAQLVTCWQVDLTTRLTRDPDSHGQKMQQKYGVTGAIEMVANGFEVIEHQVLPCFYDTMQRTQDFEKASMQALMLLISVLSDTNIIWRGGMVQLERVQQLATTFLQAGGVHQAYWRAQVQDIEHYFIEHNLSPGGSADLLAVTIFLYKVEHEFNYSL</sequence>
<accession>A0ABN0VJK2</accession>
<keyword evidence="4" id="KW-0547">Nucleotide-binding</keyword>
<reference evidence="6 7" key="1">
    <citation type="journal article" date="2019" name="Int. J. Syst. Evol. Microbiol.">
        <title>The Global Catalogue of Microorganisms (GCM) 10K type strain sequencing project: providing services to taxonomists for standard genome sequencing and annotation.</title>
        <authorList>
            <consortium name="The Broad Institute Genomics Platform"/>
            <consortium name="The Broad Institute Genome Sequencing Center for Infectious Disease"/>
            <person name="Wu L."/>
            <person name="Ma J."/>
        </authorList>
    </citation>
    <scope>NUCLEOTIDE SEQUENCE [LARGE SCALE GENOMIC DNA]</scope>
    <source>
        <strain evidence="6 7">JCM 16343</strain>
    </source>
</reference>
<dbReference type="EC" id="2.4.2.52" evidence="2"/>
<comment type="catalytic activity">
    <reaction evidence="1">
        <text>3'-dephospho-CoA + ATP = 2'-(5''-triphospho-alpha-D-ribosyl)-3'-dephospho-CoA + adenine</text>
        <dbReference type="Rhea" id="RHEA:15117"/>
        <dbReference type="ChEBI" id="CHEBI:16708"/>
        <dbReference type="ChEBI" id="CHEBI:30616"/>
        <dbReference type="ChEBI" id="CHEBI:57328"/>
        <dbReference type="ChEBI" id="CHEBI:61378"/>
        <dbReference type="EC" id="2.4.2.52"/>
    </reaction>
</comment>
<dbReference type="EMBL" id="BAAAFR010000001">
    <property type="protein sequence ID" value="GAA0307513.1"/>
    <property type="molecule type" value="Genomic_DNA"/>
</dbReference>
<keyword evidence="7" id="KW-1185">Reference proteome</keyword>
<dbReference type="PANTHER" id="PTHR30201:SF2">
    <property type="entry name" value="2-(5''-TRIPHOSPHORIBOSYL)-3'-DEPHOSPHOCOENZYME-A SYNTHASE"/>
    <property type="match status" value="1"/>
</dbReference>
<evidence type="ECO:0000256" key="2">
    <source>
        <dbReference type="ARBA" id="ARBA00012074"/>
    </source>
</evidence>
<dbReference type="Gene3D" id="1.10.4200.10">
    <property type="entry name" value="Triphosphoribosyl-dephospho-CoA protein"/>
    <property type="match status" value="2"/>
</dbReference>
<keyword evidence="5" id="KW-0067">ATP-binding</keyword>
<dbReference type="Pfam" id="PF01874">
    <property type="entry name" value="CitG"/>
    <property type="match status" value="1"/>
</dbReference>
<evidence type="ECO:0000256" key="3">
    <source>
        <dbReference type="ARBA" id="ARBA00022679"/>
    </source>
</evidence>
<dbReference type="RefSeq" id="WP_201504363.1">
    <property type="nucleotide sequence ID" value="NZ_BAAAFR010000001.1"/>
</dbReference>
<gene>
    <name evidence="6" type="primary">mdcB</name>
    <name evidence="6" type="ORF">GCM10009129_00720</name>
</gene>
<proteinExistence type="predicted"/>
<dbReference type="NCBIfam" id="TIGR03132">
    <property type="entry name" value="malonate_mdcB"/>
    <property type="match status" value="1"/>
</dbReference>